<dbReference type="PANTHER" id="PTHR42878:SF7">
    <property type="entry name" value="SENSOR HISTIDINE KINASE GLRK"/>
    <property type="match status" value="1"/>
</dbReference>
<evidence type="ECO:0000256" key="10">
    <source>
        <dbReference type="ARBA" id="ARBA00022989"/>
    </source>
</evidence>
<dbReference type="PROSITE" id="PS50109">
    <property type="entry name" value="HIS_KIN"/>
    <property type="match status" value="1"/>
</dbReference>
<dbReference type="NCBIfam" id="TIGR00229">
    <property type="entry name" value="sensory_box"/>
    <property type="match status" value="1"/>
</dbReference>
<keyword evidence="11" id="KW-0902">Two-component regulatory system</keyword>
<dbReference type="SMART" id="SM00387">
    <property type="entry name" value="HATPase_c"/>
    <property type="match status" value="1"/>
</dbReference>
<dbReference type="Proteomes" id="UP000266273">
    <property type="component" value="Unassembled WGS sequence"/>
</dbReference>
<name>A0A397PF35_9HYPH</name>
<evidence type="ECO:0000259" key="13">
    <source>
        <dbReference type="PROSITE" id="PS50109"/>
    </source>
</evidence>
<dbReference type="Pfam" id="PF13426">
    <property type="entry name" value="PAS_9"/>
    <property type="match status" value="1"/>
</dbReference>
<dbReference type="PRINTS" id="PR00344">
    <property type="entry name" value="BCTRLSENSOR"/>
</dbReference>
<keyword evidence="16" id="KW-1185">Reference proteome</keyword>
<comment type="caution">
    <text evidence="15">The sequence shown here is derived from an EMBL/GenBank/DDBJ whole genome shotgun (WGS) entry which is preliminary data.</text>
</comment>
<dbReference type="InterPro" id="IPR005467">
    <property type="entry name" value="His_kinase_dom"/>
</dbReference>
<keyword evidence="7" id="KW-0547">Nucleotide-binding</keyword>
<evidence type="ECO:0000256" key="7">
    <source>
        <dbReference type="ARBA" id="ARBA00022741"/>
    </source>
</evidence>
<dbReference type="SUPFAM" id="SSF47384">
    <property type="entry name" value="Homodimeric domain of signal transducing histidine kinase"/>
    <property type="match status" value="1"/>
</dbReference>
<dbReference type="SUPFAM" id="SSF55785">
    <property type="entry name" value="PYP-like sensor domain (PAS domain)"/>
    <property type="match status" value="1"/>
</dbReference>
<evidence type="ECO:0000256" key="12">
    <source>
        <dbReference type="ARBA" id="ARBA00023136"/>
    </source>
</evidence>
<dbReference type="GO" id="GO:0005524">
    <property type="term" value="F:ATP binding"/>
    <property type="evidence" value="ECO:0007669"/>
    <property type="project" value="UniProtKB-KW"/>
</dbReference>
<dbReference type="GO" id="GO:0016020">
    <property type="term" value="C:membrane"/>
    <property type="evidence" value="ECO:0007669"/>
    <property type="project" value="UniProtKB-SubCell"/>
</dbReference>
<dbReference type="GO" id="GO:0000155">
    <property type="term" value="F:phosphorelay sensor kinase activity"/>
    <property type="evidence" value="ECO:0007669"/>
    <property type="project" value="InterPro"/>
</dbReference>
<evidence type="ECO:0000256" key="11">
    <source>
        <dbReference type="ARBA" id="ARBA00023012"/>
    </source>
</evidence>
<dbReference type="InterPro" id="IPR003594">
    <property type="entry name" value="HATPase_dom"/>
</dbReference>
<keyword evidence="4" id="KW-0597">Phosphoprotein</keyword>
<dbReference type="Gene3D" id="3.30.450.20">
    <property type="entry name" value="PAS domain"/>
    <property type="match status" value="1"/>
</dbReference>
<evidence type="ECO:0000259" key="14">
    <source>
        <dbReference type="PROSITE" id="PS50112"/>
    </source>
</evidence>
<keyword evidence="5" id="KW-0808">Transferase</keyword>
<dbReference type="Gene3D" id="3.30.565.10">
    <property type="entry name" value="Histidine kinase-like ATPase, C-terminal domain"/>
    <property type="match status" value="1"/>
</dbReference>
<dbReference type="EMBL" id="QXDF01000002">
    <property type="protein sequence ID" value="RIA47568.1"/>
    <property type="molecule type" value="Genomic_DNA"/>
</dbReference>
<dbReference type="GO" id="GO:0000156">
    <property type="term" value="F:phosphorelay response regulator activity"/>
    <property type="evidence" value="ECO:0007669"/>
    <property type="project" value="TreeGrafter"/>
</dbReference>
<dbReference type="GO" id="GO:0007234">
    <property type="term" value="P:osmosensory signaling via phosphorelay pathway"/>
    <property type="evidence" value="ECO:0007669"/>
    <property type="project" value="TreeGrafter"/>
</dbReference>
<proteinExistence type="predicted"/>
<keyword evidence="6" id="KW-0812">Transmembrane</keyword>
<evidence type="ECO:0000313" key="15">
    <source>
        <dbReference type="EMBL" id="RIA47568.1"/>
    </source>
</evidence>
<evidence type="ECO:0000256" key="5">
    <source>
        <dbReference type="ARBA" id="ARBA00022679"/>
    </source>
</evidence>
<dbReference type="Gene3D" id="1.10.287.130">
    <property type="match status" value="1"/>
</dbReference>
<evidence type="ECO:0000256" key="9">
    <source>
        <dbReference type="ARBA" id="ARBA00022840"/>
    </source>
</evidence>
<dbReference type="PANTHER" id="PTHR42878">
    <property type="entry name" value="TWO-COMPONENT HISTIDINE KINASE"/>
    <property type="match status" value="1"/>
</dbReference>
<dbReference type="CDD" id="cd00130">
    <property type="entry name" value="PAS"/>
    <property type="match status" value="1"/>
</dbReference>
<keyword evidence="9" id="KW-0067">ATP-binding</keyword>
<keyword evidence="12" id="KW-0472">Membrane</keyword>
<dbReference type="CDD" id="cd00082">
    <property type="entry name" value="HisKA"/>
    <property type="match status" value="1"/>
</dbReference>
<evidence type="ECO:0000256" key="4">
    <source>
        <dbReference type="ARBA" id="ARBA00022553"/>
    </source>
</evidence>
<dbReference type="SMART" id="SM00091">
    <property type="entry name" value="PAS"/>
    <property type="match status" value="1"/>
</dbReference>
<comment type="subcellular location">
    <subcellularLocation>
        <location evidence="2">Membrane</location>
        <topology evidence="2">Multi-pass membrane protein</topology>
    </subcellularLocation>
</comment>
<evidence type="ECO:0000256" key="6">
    <source>
        <dbReference type="ARBA" id="ARBA00022692"/>
    </source>
</evidence>
<dbReference type="InterPro" id="IPR000014">
    <property type="entry name" value="PAS"/>
</dbReference>
<dbReference type="InterPro" id="IPR050351">
    <property type="entry name" value="BphY/WalK/GraS-like"/>
</dbReference>
<feature type="domain" description="PAS" evidence="14">
    <location>
        <begin position="9"/>
        <end position="79"/>
    </location>
</feature>
<dbReference type="EC" id="2.7.13.3" evidence="3"/>
<dbReference type="PROSITE" id="PS50112">
    <property type="entry name" value="PAS"/>
    <property type="match status" value="1"/>
</dbReference>
<dbReference type="InterPro" id="IPR036097">
    <property type="entry name" value="HisK_dim/P_sf"/>
</dbReference>
<dbReference type="RefSeq" id="WP_119061945.1">
    <property type="nucleotide sequence ID" value="NZ_QXDF01000002.1"/>
</dbReference>
<dbReference type="SUPFAM" id="SSF55874">
    <property type="entry name" value="ATPase domain of HSP90 chaperone/DNA topoisomerase II/histidine kinase"/>
    <property type="match status" value="1"/>
</dbReference>
<dbReference type="InterPro" id="IPR004358">
    <property type="entry name" value="Sig_transdc_His_kin-like_C"/>
</dbReference>
<reference evidence="15 16" key="1">
    <citation type="submission" date="2018-08" db="EMBL/GenBank/DDBJ databases">
        <title>Genomic Encyclopedia of Archaeal and Bacterial Type Strains, Phase II (KMG-II): from individual species to whole genera.</title>
        <authorList>
            <person name="Goeker M."/>
        </authorList>
    </citation>
    <scope>NUCLEOTIDE SEQUENCE [LARGE SCALE GENOMIC DNA]</scope>
    <source>
        <strain evidence="15 16">DSM 5002</strain>
    </source>
</reference>
<dbReference type="OrthoDB" id="9784218at2"/>
<sequence length="343" mass="37721">MFVDFKQTPDGLLNAVFANLFDAVAVVDGETGRFLGANQEALDFLGYSPEELRELRPDDIHPHEIPRLRDFMESVRTKGRWLSGELSCRRKCGDLVPAEIRATRAFEDNRELIIIVIRDRRVDQLADLGRSIRKIAHDLRNTLATAQLLSDSLMSHSDRTVRRNAETITRAIERALHMSRQALGAGRSSAPAPQHERFLLIDVVEEVRNSLGIDSDNAQIQVPDAAAGVVLDADFDQIYRILLNLSRNALDAGATRVSLACEQSHDSLKIRITDNGPGLPQEIVDQLFEEKSGASQPGKTGLGLIISRELAQNHDGELVLAQTGPQGSTFELTLPANAPVTPG</sequence>
<dbReference type="GO" id="GO:0030295">
    <property type="term" value="F:protein kinase activator activity"/>
    <property type="evidence" value="ECO:0007669"/>
    <property type="project" value="TreeGrafter"/>
</dbReference>
<keyword evidence="8" id="KW-0418">Kinase</keyword>
<feature type="domain" description="Histidine kinase" evidence="13">
    <location>
        <begin position="134"/>
        <end position="338"/>
    </location>
</feature>
<protein>
    <recommendedName>
        <fullName evidence="3">histidine kinase</fullName>
        <ecNumber evidence="3">2.7.13.3</ecNumber>
    </recommendedName>
</protein>
<comment type="catalytic activity">
    <reaction evidence="1">
        <text>ATP + protein L-histidine = ADP + protein N-phospho-L-histidine.</text>
        <dbReference type="EC" id="2.7.13.3"/>
    </reaction>
</comment>
<dbReference type="Pfam" id="PF02518">
    <property type="entry name" value="HATPase_c"/>
    <property type="match status" value="1"/>
</dbReference>
<evidence type="ECO:0000256" key="2">
    <source>
        <dbReference type="ARBA" id="ARBA00004141"/>
    </source>
</evidence>
<evidence type="ECO:0000256" key="1">
    <source>
        <dbReference type="ARBA" id="ARBA00000085"/>
    </source>
</evidence>
<dbReference type="AlphaFoldDB" id="A0A397PF35"/>
<gene>
    <name evidence="15" type="ORF">BXY53_2123</name>
</gene>
<keyword evidence="10" id="KW-1133">Transmembrane helix</keyword>
<dbReference type="InterPro" id="IPR035965">
    <property type="entry name" value="PAS-like_dom_sf"/>
</dbReference>
<evidence type="ECO:0000313" key="16">
    <source>
        <dbReference type="Proteomes" id="UP000266273"/>
    </source>
</evidence>
<evidence type="ECO:0000256" key="8">
    <source>
        <dbReference type="ARBA" id="ARBA00022777"/>
    </source>
</evidence>
<accession>A0A397PF35</accession>
<organism evidence="15 16">
    <name type="scientific">Dichotomicrobium thermohalophilum</name>
    <dbReference type="NCBI Taxonomy" id="933063"/>
    <lineage>
        <taxon>Bacteria</taxon>
        <taxon>Pseudomonadati</taxon>
        <taxon>Pseudomonadota</taxon>
        <taxon>Alphaproteobacteria</taxon>
        <taxon>Hyphomicrobiales</taxon>
        <taxon>Hyphomicrobiaceae</taxon>
        <taxon>Dichotomicrobium</taxon>
    </lineage>
</organism>
<evidence type="ECO:0000256" key="3">
    <source>
        <dbReference type="ARBA" id="ARBA00012438"/>
    </source>
</evidence>
<dbReference type="InterPro" id="IPR036890">
    <property type="entry name" value="HATPase_C_sf"/>
</dbReference>
<dbReference type="InterPro" id="IPR003661">
    <property type="entry name" value="HisK_dim/P_dom"/>
</dbReference>